<proteinExistence type="predicted"/>
<feature type="domain" description="Tyrosine specific protein phosphatases" evidence="1">
    <location>
        <begin position="77"/>
        <end position="146"/>
    </location>
</feature>
<accession>A0A9N9A9E2</accession>
<dbReference type="EMBL" id="CAJVPV010002210">
    <property type="protein sequence ID" value="CAG8520917.1"/>
    <property type="molecule type" value="Genomic_DNA"/>
</dbReference>
<reference evidence="2" key="1">
    <citation type="submission" date="2021-06" db="EMBL/GenBank/DDBJ databases">
        <authorList>
            <person name="Kallberg Y."/>
            <person name="Tangrot J."/>
            <person name="Rosling A."/>
        </authorList>
    </citation>
    <scope>NUCLEOTIDE SEQUENCE</scope>
    <source>
        <strain evidence="2">CL551</strain>
    </source>
</reference>
<comment type="caution">
    <text evidence="2">The sequence shown here is derived from an EMBL/GenBank/DDBJ whole genome shotgun (WGS) entry which is preliminary data.</text>
</comment>
<dbReference type="AlphaFoldDB" id="A0A9N9A9E2"/>
<protein>
    <submittedName>
        <fullName evidence="2">17324_t:CDS:1</fullName>
    </submittedName>
</protein>
<dbReference type="Gene3D" id="3.90.190.10">
    <property type="entry name" value="Protein tyrosine phosphatase superfamily"/>
    <property type="match status" value="1"/>
</dbReference>
<sequence length="273" mass="31249">MPQPLILPFRYAIVEDGVYRGAYPKNRNYRFLRRLKLKTILALIPNQPVPELLEFCQQENVRNIHLQVAKVKDNVPLSYSKVVQSIQIIIDPTNHPIFVHCLDGANVTGLVIACLRKLQMWSIPSAMGEFLRHLRGGVISSEESEFVEKFSAEIEIPRVIPPWLWGGHVTFNKHPTLKLKFLDPTMIGQPEQKQQKKKGGLNIEADDKKDYLEIVSGNYDYLLFINLSTPFPLYILNTMPTDLLDGSLLNLLLTSQQNMIQGGVRSLKKRKYQ</sequence>
<dbReference type="InterPro" id="IPR004861">
    <property type="entry name" value="Siw14-like"/>
</dbReference>
<name>A0A9N9A9E2_9GLOM</name>
<dbReference type="CDD" id="cd17663">
    <property type="entry name" value="PFA-DSP_Oca6"/>
    <property type="match status" value="1"/>
</dbReference>
<dbReference type="Pfam" id="PF03162">
    <property type="entry name" value="Y_phosphatase2"/>
    <property type="match status" value="1"/>
</dbReference>
<dbReference type="Proteomes" id="UP000789342">
    <property type="component" value="Unassembled WGS sequence"/>
</dbReference>
<keyword evidence="3" id="KW-1185">Reference proteome</keyword>
<dbReference type="PANTHER" id="PTHR31126">
    <property type="entry name" value="TYROSINE-PROTEIN PHOSPHATASE"/>
    <property type="match status" value="1"/>
</dbReference>
<dbReference type="PROSITE" id="PS50056">
    <property type="entry name" value="TYR_PHOSPHATASE_2"/>
    <property type="match status" value="1"/>
</dbReference>
<dbReference type="InterPro" id="IPR000387">
    <property type="entry name" value="Tyr_Pase_dom"/>
</dbReference>
<evidence type="ECO:0000313" key="3">
    <source>
        <dbReference type="Proteomes" id="UP000789342"/>
    </source>
</evidence>
<dbReference type="InterPro" id="IPR029021">
    <property type="entry name" value="Prot-tyrosine_phosphatase-like"/>
</dbReference>
<dbReference type="GO" id="GO:0016791">
    <property type="term" value="F:phosphatase activity"/>
    <property type="evidence" value="ECO:0007669"/>
    <property type="project" value="TreeGrafter"/>
</dbReference>
<dbReference type="FunFam" id="3.90.190.10:FF:000084">
    <property type="entry name" value="Tyrosine phospatase-like protein"/>
    <property type="match status" value="1"/>
</dbReference>
<evidence type="ECO:0000259" key="1">
    <source>
        <dbReference type="PROSITE" id="PS50056"/>
    </source>
</evidence>
<dbReference type="PANTHER" id="PTHR31126:SF14">
    <property type="entry name" value="TYROSINE-PROTEIN PHOSPHATASE OCA6-RELATED"/>
    <property type="match status" value="1"/>
</dbReference>
<organism evidence="2 3">
    <name type="scientific">Acaulospora morrowiae</name>
    <dbReference type="NCBI Taxonomy" id="94023"/>
    <lineage>
        <taxon>Eukaryota</taxon>
        <taxon>Fungi</taxon>
        <taxon>Fungi incertae sedis</taxon>
        <taxon>Mucoromycota</taxon>
        <taxon>Glomeromycotina</taxon>
        <taxon>Glomeromycetes</taxon>
        <taxon>Diversisporales</taxon>
        <taxon>Acaulosporaceae</taxon>
        <taxon>Acaulospora</taxon>
    </lineage>
</organism>
<dbReference type="SUPFAM" id="SSF52799">
    <property type="entry name" value="(Phosphotyrosine protein) phosphatases II"/>
    <property type="match status" value="1"/>
</dbReference>
<gene>
    <name evidence="2" type="ORF">AMORRO_LOCUS4199</name>
</gene>
<dbReference type="OrthoDB" id="6375174at2759"/>
<evidence type="ECO:0000313" key="2">
    <source>
        <dbReference type="EMBL" id="CAG8520917.1"/>
    </source>
</evidence>